<feature type="compositionally biased region" description="Gly residues" evidence="1">
    <location>
        <begin position="78"/>
        <end position="91"/>
    </location>
</feature>
<dbReference type="KEGG" id="sre:PTSG_07146"/>
<dbReference type="GeneID" id="16073133"/>
<evidence type="ECO:0000313" key="2">
    <source>
        <dbReference type="EMBL" id="EGD74919.1"/>
    </source>
</evidence>
<reference evidence="2" key="1">
    <citation type="submission" date="2009-08" db="EMBL/GenBank/DDBJ databases">
        <title>Annotation of Salpingoeca rosetta.</title>
        <authorList>
            <consortium name="The Broad Institute Genome Sequencing Platform"/>
            <person name="Russ C."/>
            <person name="Cuomo C."/>
            <person name="Burger G."/>
            <person name="Gray M.W."/>
            <person name="Holland P.W.H."/>
            <person name="King N."/>
            <person name="Lang F.B.F."/>
            <person name="Roger A.J."/>
            <person name="Ruiz-Trillo I."/>
            <person name="Young S.K."/>
            <person name="Zeng Q."/>
            <person name="Gargeya S."/>
            <person name="Alvarado L."/>
            <person name="Berlin A."/>
            <person name="Chapman S.B."/>
            <person name="Chen Z."/>
            <person name="Freedman E."/>
            <person name="Gellesch M."/>
            <person name="Goldberg J."/>
            <person name="Griggs A."/>
            <person name="Gujja S."/>
            <person name="Heilman E."/>
            <person name="Heiman D."/>
            <person name="Howarth C."/>
            <person name="Mehta T."/>
            <person name="Neiman D."/>
            <person name="Pearson M."/>
            <person name="Roberts A."/>
            <person name="Saif S."/>
            <person name="Shea T."/>
            <person name="Shenoy N."/>
            <person name="Sisk P."/>
            <person name="Stolte C."/>
            <person name="Sykes S."/>
            <person name="White J."/>
            <person name="Yandava C."/>
            <person name="Haas B."/>
            <person name="Nusbaum C."/>
            <person name="Birren B."/>
        </authorList>
    </citation>
    <scope>NUCLEOTIDE SEQUENCE [LARGE SCALE GENOMIC DNA]</scope>
    <source>
        <strain evidence="2">ATCC 50818</strain>
    </source>
</reference>
<evidence type="ECO:0000313" key="3">
    <source>
        <dbReference type="Proteomes" id="UP000007799"/>
    </source>
</evidence>
<protein>
    <submittedName>
        <fullName evidence="2">Uncharacterized protein</fullName>
    </submittedName>
</protein>
<evidence type="ECO:0000256" key="1">
    <source>
        <dbReference type="SAM" id="MobiDB-lite"/>
    </source>
</evidence>
<gene>
    <name evidence="2" type="ORF">PTSG_07146</name>
</gene>
<dbReference type="RefSeq" id="XP_004992564.1">
    <property type="nucleotide sequence ID" value="XM_004992507.1"/>
</dbReference>
<name>F2UE69_SALR5</name>
<dbReference type="InParanoid" id="F2UE69"/>
<organism evidence="3">
    <name type="scientific">Salpingoeca rosetta (strain ATCC 50818 / BSB-021)</name>
    <dbReference type="NCBI Taxonomy" id="946362"/>
    <lineage>
        <taxon>Eukaryota</taxon>
        <taxon>Choanoflagellata</taxon>
        <taxon>Craspedida</taxon>
        <taxon>Salpingoecidae</taxon>
        <taxon>Salpingoeca</taxon>
    </lineage>
</organism>
<dbReference type="Proteomes" id="UP000007799">
    <property type="component" value="Unassembled WGS sequence"/>
</dbReference>
<feature type="region of interest" description="Disordered" evidence="1">
    <location>
        <begin position="63"/>
        <end position="108"/>
    </location>
</feature>
<dbReference type="EMBL" id="GL832970">
    <property type="protein sequence ID" value="EGD74919.1"/>
    <property type="molecule type" value="Genomic_DNA"/>
</dbReference>
<proteinExistence type="predicted"/>
<keyword evidence="3" id="KW-1185">Reference proteome</keyword>
<sequence>MSSQGLWDHLTVVEGQIFPNTTSAHAGVYAAQQHAIRTALQQDMSVACFFEDDFLFEPFRAPPEADEATSEGSAPSKGQGGGGGRGGGEGGSKSKASAGHAAGPDPNWINQHEAQAYQEHAHLSEAQRMRLIPQHLTQALRRLQLHDPEWDALMLTGNFFRFQLAYNHTGDGRLIRDFVHVRGFGAVAYCLSRPMMEHISSVLWGCGIVPSGTFDGFFYASGKVYATYPLLAIHPPNQSLRHNEAGPYLPEHLLWKPRVDVFHHMAIPRV</sequence>
<feature type="compositionally biased region" description="Low complexity" evidence="1">
    <location>
        <begin position="93"/>
        <end position="103"/>
    </location>
</feature>
<dbReference type="AlphaFoldDB" id="F2UE69"/>
<accession>F2UE69</accession>